<dbReference type="PROSITE" id="PS51375">
    <property type="entry name" value="PPR"/>
    <property type="match status" value="1"/>
</dbReference>
<keyword evidence="1" id="KW-0677">Repeat</keyword>
<gene>
    <name evidence="3" type="ORF">MKW98_005773</name>
</gene>
<dbReference type="PANTHER" id="PTHR24015:SF739">
    <property type="entry name" value="OS03G0644200 PROTEIN"/>
    <property type="match status" value="1"/>
</dbReference>
<feature type="repeat" description="PPR" evidence="2">
    <location>
        <begin position="147"/>
        <end position="181"/>
    </location>
</feature>
<sequence>MKREDLEPNHITLSALIGACAGSSVDNYGKQMKLTEAVHAFDDIVELDLVSCNIMIDCFGCKEKAVKIFSRLQSKGVKFDSFTLASLLKTCSSSRDLNRGMEIHGCVIKGGLASEIPTSNALVTMCSKCEEESVYAIKIFERTQAPNIISWTAVISGFMQNGRNKEAIKFYERMLIVGMKENQFTFASILPAYSSLTRFEQGMQVHGRIIKSRFV</sequence>
<evidence type="ECO:0008006" key="5">
    <source>
        <dbReference type="Google" id="ProtNLM"/>
    </source>
</evidence>
<dbReference type="FunFam" id="1.25.40.10:FF:000351">
    <property type="entry name" value="Pentatricopeptide repeat-containing protein"/>
    <property type="match status" value="1"/>
</dbReference>
<protein>
    <recommendedName>
        <fullName evidence="5">Pentatricopeptide repeat-containing protein</fullName>
    </recommendedName>
</protein>
<dbReference type="InterPro" id="IPR011990">
    <property type="entry name" value="TPR-like_helical_dom_sf"/>
</dbReference>
<dbReference type="Pfam" id="PF13812">
    <property type="entry name" value="PPR_3"/>
    <property type="match status" value="1"/>
</dbReference>
<name>A0AAD4X6H9_9MAGN</name>
<dbReference type="Proteomes" id="UP001202328">
    <property type="component" value="Unassembled WGS sequence"/>
</dbReference>
<proteinExistence type="predicted"/>
<accession>A0AAD4X6H9</accession>
<organism evidence="3 4">
    <name type="scientific">Papaver atlanticum</name>
    <dbReference type="NCBI Taxonomy" id="357466"/>
    <lineage>
        <taxon>Eukaryota</taxon>
        <taxon>Viridiplantae</taxon>
        <taxon>Streptophyta</taxon>
        <taxon>Embryophyta</taxon>
        <taxon>Tracheophyta</taxon>
        <taxon>Spermatophyta</taxon>
        <taxon>Magnoliopsida</taxon>
        <taxon>Ranunculales</taxon>
        <taxon>Papaveraceae</taxon>
        <taxon>Papaveroideae</taxon>
        <taxon>Papaver</taxon>
    </lineage>
</organism>
<evidence type="ECO:0000256" key="2">
    <source>
        <dbReference type="PROSITE-ProRule" id="PRU00708"/>
    </source>
</evidence>
<dbReference type="InterPro" id="IPR046960">
    <property type="entry name" value="PPR_At4g14850-like_plant"/>
</dbReference>
<evidence type="ECO:0000313" key="3">
    <source>
        <dbReference type="EMBL" id="KAI3848393.1"/>
    </source>
</evidence>
<dbReference type="PANTHER" id="PTHR24015">
    <property type="entry name" value="OS07G0578800 PROTEIN-RELATED"/>
    <property type="match status" value="1"/>
</dbReference>
<dbReference type="EMBL" id="JAJJMB010016246">
    <property type="protein sequence ID" value="KAI3848393.1"/>
    <property type="molecule type" value="Genomic_DNA"/>
</dbReference>
<dbReference type="PROSITE" id="PS51257">
    <property type="entry name" value="PROKAR_LIPOPROTEIN"/>
    <property type="match status" value="1"/>
</dbReference>
<dbReference type="NCBIfam" id="TIGR00756">
    <property type="entry name" value="PPR"/>
    <property type="match status" value="1"/>
</dbReference>
<dbReference type="InterPro" id="IPR002885">
    <property type="entry name" value="PPR_rpt"/>
</dbReference>
<dbReference type="Gene3D" id="1.25.40.10">
    <property type="entry name" value="Tetratricopeptide repeat domain"/>
    <property type="match status" value="2"/>
</dbReference>
<comment type="caution">
    <text evidence="3">The sequence shown here is derived from an EMBL/GenBank/DDBJ whole genome shotgun (WGS) entry which is preliminary data.</text>
</comment>
<feature type="non-terminal residue" evidence="3">
    <location>
        <position position="215"/>
    </location>
</feature>
<reference evidence="3" key="1">
    <citation type="submission" date="2022-04" db="EMBL/GenBank/DDBJ databases">
        <title>A functionally conserved STORR gene fusion in Papaver species that diverged 16.8 million years ago.</title>
        <authorList>
            <person name="Catania T."/>
        </authorList>
    </citation>
    <scope>NUCLEOTIDE SEQUENCE</scope>
    <source>
        <strain evidence="3">S-188037</strain>
    </source>
</reference>
<dbReference type="GO" id="GO:0003723">
    <property type="term" value="F:RNA binding"/>
    <property type="evidence" value="ECO:0007669"/>
    <property type="project" value="InterPro"/>
</dbReference>
<evidence type="ECO:0000256" key="1">
    <source>
        <dbReference type="ARBA" id="ARBA00022737"/>
    </source>
</evidence>
<dbReference type="Pfam" id="PF13041">
    <property type="entry name" value="PPR_2"/>
    <property type="match status" value="1"/>
</dbReference>
<dbReference type="AlphaFoldDB" id="A0AAD4X6H9"/>
<dbReference type="GO" id="GO:0009451">
    <property type="term" value="P:RNA modification"/>
    <property type="evidence" value="ECO:0007669"/>
    <property type="project" value="InterPro"/>
</dbReference>
<evidence type="ECO:0000313" key="4">
    <source>
        <dbReference type="Proteomes" id="UP001202328"/>
    </source>
</evidence>
<keyword evidence="4" id="KW-1185">Reference proteome</keyword>